<dbReference type="SUPFAM" id="SSF47323">
    <property type="entry name" value="Anticodon-binding domain of a subclass of class I aminoacyl-tRNA synthetases"/>
    <property type="match status" value="1"/>
</dbReference>
<feature type="domain" description="Methionyl/Leucyl tRNA synthetase" evidence="9">
    <location>
        <begin position="42"/>
        <end position="129"/>
    </location>
</feature>
<organism evidence="13">
    <name type="scientific">Anisakis simplex</name>
    <name type="common">Herring worm</name>
    <dbReference type="NCBI Taxonomy" id="6269"/>
    <lineage>
        <taxon>Eukaryota</taxon>
        <taxon>Metazoa</taxon>
        <taxon>Ecdysozoa</taxon>
        <taxon>Nematoda</taxon>
        <taxon>Chromadorea</taxon>
        <taxon>Rhabditida</taxon>
        <taxon>Spirurina</taxon>
        <taxon>Ascaridomorpha</taxon>
        <taxon>Ascaridoidea</taxon>
        <taxon>Anisakidae</taxon>
        <taxon>Anisakis</taxon>
        <taxon>Anisakis simplex complex</taxon>
    </lineage>
</organism>
<evidence type="ECO:0000259" key="10">
    <source>
        <dbReference type="Pfam" id="PF24810"/>
    </source>
</evidence>
<dbReference type="GO" id="GO:0006429">
    <property type="term" value="P:leucyl-tRNA aminoacylation"/>
    <property type="evidence" value="ECO:0007669"/>
    <property type="project" value="InterPro"/>
</dbReference>
<evidence type="ECO:0000256" key="2">
    <source>
        <dbReference type="ARBA" id="ARBA00022598"/>
    </source>
</evidence>
<accession>A0A0M3J5E0</accession>
<keyword evidence="4 7" id="KW-0067">ATP-binding</keyword>
<evidence type="ECO:0000259" key="9">
    <source>
        <dbReference type="Pfam" id="PF09334"/>
    </source>
</evidence>
<dbReference type="Gene3D" id="3.40.50.620">
    <property type="entry name" value="HUPs"/>
    <property type="match status" value="1"/>
</dbReference>
<evidence type="ECO:0000256" key="3">
    <source>
        <dbReference type="ARBA" id="ARBA00022741"/>
    </source>
</evidence>
<gene>
    <name evidence="11" type="ORF">ASIM_LOCUS2623</name>
</gene>
<evidence type="ECO:0000313" key="11">
    <source>
        <dbReference type="EMBL" id="VDK20273.1"/>
    </source>
</evidence>
<evidence type="ECO:0000256" key="6">
    <source>
        <dbReference type="ARBA" id="ARBA00023146"/>
    </source>
</evidence>
<feature type="domain" description="Methionyl/Valyl/Leucyl/Isoleucyl-tRNA synthetase anticodon-binding" evidence="8">
    <location>
        <begin position="168"/>
        <end position="288"/>
    </location>
</feature>
<evidence type="ECO:0000313" key="13">
    <source>
        <dbReference type="WBParaSite" id="ASIM_0000277001-mRNA-1"/>
    </source>
</evidence>
<dbReference type="PANTHER" id="PTHR45794">
    <property type="entry name" value="LEUCYL-TRNA SYNTHETASE"/>
    <property type="match status" value="1"/>
</dbReference>
<dbReference type="Pfam" id="PF24810">
    <property type="entry name" value="RBD_LARS1"/>
    <property type="match status" value="1"/>
</dbReference>
<name>A0A0M3J5E0_ANISI</name>
<evidence type="ECO:0000256" key="7">
    <source>
        <dbReference type="RuleBase" id="RU363039"/>
    </source>
</evidence>
<sequence>MVDACWDYIYLGVAYDAKTMPVPEEKLSKLRREFLYWYPVDMRVSGKDLVQNHLTYFLFNHVTIWKDHPELWPKSIRANGHLLLNNEKMSKQTGNFLTLSDSVTQFSADGMRLSLADAGDYVEDANFVFAMADAGILRLYNLLEWIKEMVVLRDTNALRTGATHSFADRVFDNQMNTAIRLTATNYETTLFKEALKTGFFEYQSYRDKYRELCGGDTGMHVDLVFKWIETQAIILSPICPHIGEQIWQILGKKNLIVCERWPLVAEPNPITAKEAEFIEDAMKEFRARLKNHTNPKKKGNPAVVSAPPTEAIIYVAKEYPSWQREVLTILNQLYSDGHDELPDNKVISQRLLAEASLKKVAKRTMPFVQMIKENLALHGRGALDMGCRFDQADVLRENMDYILVNLELEKVQIKDTSEQGIEANIVDITCPGRPIIMYYQPKVCM</sequence>
<dbReference type="GO" id="GO:0005524">
    <property type="term" value="F:ATP binding"/>
    <property type="evidence" value="ECO:0007669"/>
    <property type="project" value="UniProtKB-KW"/>
</dbReference>
<dbReference type="Proteomes" id="UP000267096">
    <property type="component" value="Unassembled WGS sequence"/>
</dbReference>
<dbReference type="SUPFAM" id="SSF52374">
    <property type="entry name" value="Nucleotidylyl transferase"/>
    <property type="match status" value="1"/>
</dbReference>
<reference evidence="11 12" key="2">
    <citation type="submission" date="2018-11" db="EMBL/GenBank/DDBJ databases">
        <authorList>
            <consortium name="Pathogen Informatics"/>
        </authorList>
    </citation>
    <scope>NUCLEOTIDE SEQUENCE [LARGE SCALE GENOMIC DNA]</scope>
</reference>
<reference evidence="13" key="1">
    <citation type="submission" date="2017-02" db="UniProtKB">
        <authorList>
            <consortium name="WormBaseParasite"/>
        </authorList>
    </citation>
    <scope>IDENTIFICATION</scope>
</reference>
<dbReference type="InterPro" id="IPR004493">
    <property type="entry name" value="Leu-tRNA-synth_Ia_arc/euk"/>
</dbReference>
<dbReference type="InterPro" id="IPR055416">
    <property type="entry name" value="RBD_LARS1"/>
</dbReference>
<dbReference type="InterPro" id="IPR015413">
    <property type="entry name" value="Methionyl/Leucyl_tRNA_Synth"/>
</dbReference>
<evidence type="ECO:0000313" key="12">
    <source>
        <dbReference type="Proteomes" id="UP000267096"/>
    </source>
</evidence>
<keyword evidence="2 7" id="KW-0436">Ligase</keyword>
<dbReference type="GO" id="GO:0004823">
    <property type="term" value="F:leucine-tRNA ligase activity"/>
    <property type="evidence" value="ECO:0007669"/>
    <property type="project" value="InterPro"/>
</dbReference>
<evidence type="ECO:0000259" key="8">
    <source>
        <dbReference type="Pfam" id="PF08264"/>
    </source>
</evidence>
<proteinExistence type="inferred from homology"/>
<feature type="domain" description="Leucine--tRNA ligase RagD-binding" evidence="10">
    <location>
        <begin position="315"/>
        <end position="387"/>
    </location>
</feature>
<keyword evidence="3 7" id="KW-0547">Nucleotide-binding</keyword>
<evidence type="ECO:0000256" key="5">
    <source>
        <dbReference type="ARBA" id="ARBA00022917"/>
    </source>
</evidence>
<comment type="similarity">
    <text evidence="1 7">Belongs to the class-I aminoacyl-tRNA synthetase family.</text>
</comment>
<keyword evidence="5 7" id="KW-0648">Protein biosynthesis</keyword>
<protein>
    <submittedName>
        <fullName evidence="13">Leucine--tRNA ligase (inferred by orthology to a C. elegans protein)</fullName>
    </submittedName>
</protein>
<dbReference type="InterPro" id="IPR014729">
    <property type="entry name" value="Rossmann-like_a/b/a_fold"/>
</dbReference>
<dbReference type="EMBL" id="UYRR01003609">
    <property type="protein sequence ID" value="VDK20273.1"/>
    <property type="molecule type" value="Genomic_DNA"/>
</dbReference>
<dbReference type="CDD" id="cd07959">
    <property type="entry name" value="Anticodon_Ia_Leu_AEc"/>
    <property type="match status" value="1"/>
</dbReference>
<dbReference type="AlphaFoldDB" id="A0A0M3J5E0"/>
<keyword evidence="12" id="KW-1185">Reference proteome</keyword>
<dbReference type="InterPro" id="IPR009080">
    <property type="entry name" value="tRNAsynth_Ia_anticodon-bd"/>
</dbReference>
<dbReference type="Pfam" id="PF09334">
    <property type="entry name" value="tRNA-synt_1g"/>
    <property type="match status" value="1"/>
</dbReference>
<dbReference type="Pfam" id="PF08264">
    <property type="entry name" value="Anticodon_1"/>
    <property type="match status" value="1"/>
</dbReference>
<dbReference type="PANTHER" id="PTHR45794:SF1">
    <property type="entry name" value="LEUCINE--TRNA LIGASE, CYTOPLASMIC"/>
    <property type="match status" value="1"/>
</dbReference>
<dbReference type="OrthoDB" id="10249672at2759"/>
<dbReference type="WBParaSite" id="ASIM_0000277001-mRNA-1">
    <property type="protein sequence ID" value="ASIM_0000277001-mRNA-1"/>
    <property type="gene ID" value="ASIM_0000277001"/>
</dbReference>
<dbReference type="FunFam" id="1.10.730.10:FF:000020">
    <property type="entry name" value="Leucine--tRNA ligase cytoplasmic"/>
    <property type="match status" value="1"/>
</dbReference>
<dbReference type="InterPro" id="IPR013155">
    <property type="entry name" value="M/V/L/I-tRNA-synth_anticd-bd"/>
</dbReference>
<keyword evidence="6 7" id="KW-0030">Aminoacyl-tRNA synthetase</keyword>
<evidence type="ECO:0000256" key="1">
    <source>
        <dbReference type="ARBA" id="ARBA00005594"/>
    </source>
</evidence>
<dbReference type="Gene3D" id="1.10.730.10">
    <property type="entry name" value="Isoleucyl-tRNA Synthetase, Domain 1"/>
    <property type="match status" value="1"/>
</dbReference>
<evidence type="ECO:0000256" key="4">
    <source>
        <dbReference type="ARBA" id="ARBA00022840"/>
    </source>
</evidence>